<proteinExistence type="predicted"/>
<feature type="transmembrane region" description="Helical" evidence="1">
    <location>
        <begin position="6"/>
        <end position="24"/>
    </location>
</feature>
<dbReference type="EMBL" id="MN738830">
    <property type="protein sequence ID" value="QHT38438.1"/>
    <property type="molecule type" value="Genomic_DNA"/>
</dbReference>
<keyword evidence="1" id="KW-0812">Transmembrane</keyword>
<evidence type="ECO:0000256" key="1">
    <source>
        <dbReference type="SAM" id="Phobius"/>
    </source>
</evidence>
<sequence length="210" mass="24954">MYYIKLIFVVISMLLSLSIGEWLMHKYIMHNTEGSFGRFILGEQHIIHHNQVNSDMTLKEGEEHIGLYFGVWETFWISVAIMVIQRIIMYIINFDCKITYSFGISLAGGLFYKFMWDYLHYSFHDLTDNLEINKLNPYFYWWFKNHAYHHLVKGEAKGNYNIIVPGADFLFGTYRSCVTNKEYCKENDNEICSIEESNRLLNHGFNFCEK</sequence>
<feature type="transmembrane region" description="Helical" evidence="1">
    <location>
        <begin position="98"/>
        <end position="116"/>
    </location>
</feature>
<keyword evidence="1" id="KW-0472">Membrane</keyword>
<keyword evidence="1" id="KW-1133">Transmembrane helix</keyword>
<organism evidence="2">
    <name type="scientific">viral metagenome</name>
    <dbReference type="NCBI Taxonomy" id="1070528"/>
    <lineage>
        <taxon>unclassified sequences</taxon>
        <taxon>metagenomes</taxon>
        <taxon>organismal metagenomes</taxon>
    </lineage>
</organism>
<feature type="transmembrane region" description="Helical" evidence="1">
    <location>
        <begin position="65"/>
        <end position="92"/>
    </location>
</feature>
<reference evidence="2" key="1">
    <citation type="journal article" date="2020" name="Nature">
        <title>Giant virus diversity and host interactions through global metagenomics.</title>
        <authorList>
            <person name="Schulz F."/>
            <person name="Roux S."/>
            <person name="Paez-Espino D."/>
            <person name="Jungbluth S."/>
            <person name="Walsh D.A."/>
            <person name="Denef V.J."/>
            <person name="McMahon K.D."/>
            <person name="Konstantinidis K.T."/>
            <person name="Eloe-Fadrosh E.A."/>
            <person name="Kyrpides N.C."/>
            <person name="Woyke T."/>
        </authorList>
    </citation>
    <scope>NUCLEOTIDE SEQUENCE</scope>
    <source>
        <strain evidence="2">GVMAG-S-ERX556101-89</strain>
    </source>
</reference>
<evidence type="ECO:0000313" key="2">
    <source>
        <dbReference type="EMBL" id="QHT38438.1"/>
    </source>
</evidence>
<dbReference type="AlphaFoldDB" id="A0A6C0F9T4"/>
<accession>A0A6C0F9T4</accession>
<name>A0A6C0F9T4_9ZZZZ</name>
<evidence type="ECO:0008006" key="3">
    <source>
        <dbReference type="Google" id="ProtNLM"/>
    </source>
</evidence>
<protein>
    <recommendedName>
        <fullName evidence="3">Fatty acid hydroxylase domain-containing protein</fullName>
    </recommendedName>
</protein>